<organism evidence="2 3">
    <name type="scientific">Sphingomonas kaistensis</name>
    <dbReference type="NCBI Taxonomy" id="298708"/>
    <lineage>
        <taxon>Bacteria</taxon>
        <taxon>Pseudomonadati</taxon>
        <taxon>Pseudomonadota</taxon>
        <taxon>Alphaproteobacteria</taxon>
        <taxon>Sphingomonadales</taxon>
        <taxon>Sphingomonadaceae</taxon>
        <taxon>Sphingomonas</taxon>
    </lineage>
</organism>
<keyword evidence="3" id="KW-1185">Reference proteome</keyword>
<dbReference type="EMBL" id="CP145607">
    <property type="protein sequence ID" value="WWM70140.1"/>
    <property type="molecule type" value="Genomic_DNA"/>
</dbReference>
<feature type="domain" description="Putative Flp pilus-assembly TadG-like N-terminal" evidence="1">
    <location>
        <begin position="17"/>
        <end position="60"/>
    </location>
</feature>
<evidence type="ECO:0000259" key="1">
    <source>
        <dbReference type="Pfam" id="PF13400"/>
    </source>
</evidence>
<dbReference type="InterPro" id="IPR028087">
    <property type="entry name" value="Tad_N"/>
</dbReference>
<dbReference type="RefSeq" id="WP_338502757.1">
    <property type="nucleotide sequence ID" value="NZ_CP145607.1"/>
</dbReference>
<dbReference type="Pfam" id="PF13400">
    <property type="entry name" value="Tad"/>
    <property type="match status" value="1"/>
</dbReference>
<name>A0ABZ2G2W9_9SPHN</name>
<evidence type="ECO:0000313" key="3">
    <source>
        <dbReference type="Proteomes" id="UP001382935"/>
    </source>
</evidence>
<sequence length="527" mass="55441">MLRTLKRLGSDETAATASVVALSLVGLITAGGLAFDYARMATLDTELQNAADQAALAAASQLDGEAGACTRAVAAAREVVTNQTRMANDGDGLPVTIADSGVCDSDGEGITDDDAASVRFFLDKRAETPAENVTEARYVQVTVDSRRANYALTPIVGLLSSGDLSARARAGLGTALCKVPPLMICPPSGSASTDWNALRGVGIRAVSNTGPNWAPGAFGFIGPNDAGSTQIGMAFENPVFQCQEINSEQPVDAGQPAPAIVALNTRFDMYGMSGGAGNVLTPCLGSSCPPALNVTKDYIKKDGASCGVRNGHNDSNDAWHLPDATQRFWPRAKLATDTALTPIHDTSRSSAPQAMGLPRDNCHYTSYNSACTGGRFGNGAWARGDYFNKYHAGRIPTSSTDPSRNAATMTRYETYLWEIENSYFAPAGSATDKQHSQPVCNMTTPDPARDRRVLQVAVASNCSSLRGSSRPVEVGKWVNMFLVEPGSSPARGNGDGGNEIYLEVIGEVEAGGASAQVIRRDTPFLVR</sequence>
<dbReference type="Proteomes" id="UP001382935">
    <property type="component" value="Chromosome"/>
</dbReference>
<proteinExistence type="predicted"/>
<protein>
    <submittedName>
        <fullName evidence="2">Pilus assembly protein TadG-related protein</fullName>
    </submittedName>
</protein>
<evidence type="ECO:0000313" key="2">
    <source>
        <dbReference type="EMBL" id="WWM70140.1"/>
    </source>
</evidence>
<accession>A0ABZ2G2W9</accession>
<gene>
    <name evidence="2" type="ORF">V6R86_05455</name>
</gene>
<reference evidence="2 3" key="1">
    <citation type="submission" date="2024-02" db="EMBL/GenBank/DDBJ databases">
        <title>Full genome sequence of Sphingomonas kaistensis.</title>
        <authorList>
            <person name="Poletto B.L."/>
            <person name="Silva G."/>
            <person name="Galante D."/>
            <person name="Campos K.R."/>
            <person name="Santos M.B.N."/>
            <person name="Sacchi C.T."/>
        </authorList>
    </citation>
    <scope>NUCLEOTIDE SEQUENCE [LARGE SCALE GENOMIC DNA]</scope>
    <source>
        <strain evidence="2 3">MA4R</strain>
    </source>
</reference>